<protein>
    <recommendedName>
        <fullName evidence="4">Secondary thiamine-phosphate synthase enzyme</fullName>
    </recommendedName>
</protein>
<name>A0A6C2UNM3_9BACT</name>
<dbReference type="PANTHER" id="PTHR30615">
    <property type="entry name" value="UNCHARACTERIZED PROTEIN YJBQ-RELATED"/>
    <property type="match status" value="1"/>
</dbReference>
<dbReference type="PROSITE" id="PS01314">
    <property type="entry name" value="UPF0047"/>
    <property type="match status" value="1"/>
</dbReference>
<dbReference type="PANTHER" id="PTHR30615:SF8">
    <property type="entry name" value="UPF0047 PROTEIN C4A8.02C"/>
    <property type="match status" value="1"/>
</dbReference>
<dbReference type="AlphaFoldDB" id="A0A6C2UNM3"/>
<reference evidence="2 3" key="1">
    <citation type="submission" date="2019-04" db="EMBL/GenBank/DDBJ databases">
        <authorList>
            <person name="Van Vliet M D."/>
        </authorList>
    </citation>
    <scope>NUCLEOTIDE SEQUENCE [LARGE SCALE GENOMIC DNA]</scope>
    <source>
        <strain evidence="2 3">F21</strain>
    </source>
</reference>
<dbReference type="SUPFAM" id="SSF111038">
    <property type="entry name" value="YjbQ-like"/>
    <property type="match status" value="1"/>
</dbReference>
<keyword evidence="3" id="KW-1185">Reference proteome</keyword>
<dbReference type="EMBL" id="CAAHFH010000002">
    <property type="protein sequence ID" value="VGO20937.1"/>
    <property type="molecule type" value="Genomic_DNA"/>
</dbReference>
<gene>
    <name evidence="2" type="ORF">SCARR_03004</name>
</gene>
<dbReference type="Gene3D" id="2.60.120.460">
    <property type="entry name" value="YjbQ-like"/>
    <property type="match status" value="1"/>
</dbReference>
<dbReference type="NCBIfam" id="TIGR00149">
    <property type="entry name" value="TIGR00149_YjbQ"/>
    <property type="match status" value="1"/>
</dbReference>
<evidence type="ECO:0008006" key="4">
    <source>
        <dbReference type="Google" id="ProtNLM"/>
    </source>
</evidence>
<dbReference type="InterPro" id="IPR001602">
    <property type="entry name" value="UPF0047_YjbQ-like"/>
</dbReference>
<dbReference type="PIRSF" id="PIRSF004681">
    <property type="entry name" value="UCP004681"/>
    <property type="match status" value="1"/>
</dbReference>
<dbReference type="RefSeq" id="WP_136062436.1">
    <property type="nucleotide sequence ID" value="NZ_CAAHFH010000002.1"/>
</dbReference>
<accession>A0A6C2UNM3</accession>
<evidence type="ECO:0000313" key="3">
    <source>
        <dbReference type="Proteomes" id="UP000346198"/>
    </source>
</evidence>
<proteinExistence type="inferred from homology"/>
<evidence type="ECO:0000313" key="2">
    <source>
        <dbReference type="EMBL" id="VGO20937.1"/>
    </source>
</evidence>
<dbReference type="InterPro" id="IPR035917">
    <property type="entry name" value="YjbQ-like_sf"/>
</dbReference>
<sequence length="132" mass="14346">MKKFSIKTGARTDFVNIDQQVASIVQNNGFADGVVTVFIPHTTAGVTINENADPDVTSDMELVLDRIVPWNGGYRHSEGNTAAHVKASMMGSSVQVIVSGGQLQLGTWQSLYFCEFDGPRTRQVWVKGISEA</sequence>
<comment type="similarity">
    <text evidence="1">Belongs to the UPF0047 family.</text>
</comment>
<dbReference type="Pfam" id="PF01894">
    <property type="entry name" value="YjbQ"/>
    <property type="match status" value="1"/>
</dbReference>
<organism evidence="2 3">
    <name type="scientific">Pontiella sulfatireligans</name>
    <dbReference type="NCBI Taxonomy" id="2750658"/>
    <lineage>
        <taxon>Bacteria</taxon>
        <taxon>Pseudomonadati</taxon>
        <taxon>Kiritimatiellota</taxon>
        <taxon>Kiritimatiellia</taxon>
        <taxon>Kiritimatiellales</taxon>
        <taxon>Pontiellaceae</taxon>
        <taxon>Pontiella</taxon>
    </lineage>
</organism>
<evidence type="ECO:0000256" key="1">
    <source>
        <dbReference type="ARBA" id="ARBA00005534"/>
    </source>
</evidence>
<dbReference type="Proteomes" id="UP000346198">
    <property type="component" value="Unassembled WGS sequence"/>
</dbReference>